<dbReference type="PANTHER" id="PTHR34308">
    <property type="entry name" value="COBALAMIN BIOSYNTHESIS PROTEIN CBIB"/>
    <property type="match status" value="1"/>
</dbReference>
<dbReference type="HAMAP" id="MF_00024">
    <property type="entry name" value="CobD_CbiB"/>
    <property type="match status" value="1"/>
</dbReference>
<accession>A0A7C4AHF6</accession>
<keyword evidence="7 9" id="KW-1133">Transmembrane helix</keyword>
<gene>
    <name evidence="9 10" type="primary">cobD</name>
    <name evidence="10" type="ORF">ENR59_07790</name>
</gene>
<keyword evidence="6 9" id="KW-0812">Transmembrane</keyword>
<dbReference type="GO" id="GO:0005886">
    <property type="term" value="C:plasma membrane"/>
    <property type="evidence" value="ECO:0007669"/>
    <property type="project" value="UniProtKB-SubCell"/>
</dbReference>
<evidence type="ECO:0000256" key="5">
    <source>
        <dbReference type="ARBA" id="ARBA00022573"/>
    </source>
</evidence>
<dbReference type="EMBL" id="DSRP01000537">
    <property type="protein sequence ID" value="HGG92838.1"/>
    <property type="molecule type" value="Genomic_DNA"/>
</dbReference>
<sequence length="316" mass="33475">MDLSVFLPLAALALDAALGDPHGWPHPVRWIGRLLDALERPAQLLPVDSLRYVYGAFCAFLLPLGAYTAAWFLVRLPGVGAVASLYLAYAGLALGQLVREARAVAALIDAGDLAGARVALGMLVSRDTSRLDEAGLWRTLAETVSENFCDAFAAPAFYLALGGAPLLWLYKTVSTMDSMWGYTTQRFKALGWGGAKADDVLAWLPARLSALALIAAGAVLGLPSGAAWRNTATDARRMSSPNAGWPMAAAAWLCGASMGGEAVYFGKRVDKPLLGPAGRAWGAEQCKTLMRLVYTAAIVLIIALILLLMAFAFAFS</sequence>
<dbReference type="Pfam" id="PF03186">
    <property type="entry name" value="CobD_Cbib"/>
    <property type="match status" value="1"/>
</dbReference>
<evidence type="ECO:0000256" key="7">
    <source>
        <dbReference type="ARBA" id="ARBA00022989"/>
    </source>
</evidence>
<keyword evidence="8 9" id="KW-0472">Membrane</keyword>
<evidence type="ECO:0000256" key="1">
    <source>
        <dbReference type="ARBA" id="ARBA00004651"/>
    </source>
</evidence>
<evidence type="ECO:0000313" key="10">
    <source>
        <dbReference type="EMBL" id="HGG92838.1"/>
    </source>
</evidence>
<evidence type="ECO:0000256" key="3">
    <source>
        <dbReference type="ARBA" id="ARBA00006263"/>
    </source>
</evidence>
<dbReference type="GO" id="GO:0009236">
    <property type="term" value="P:cobalamin biosynthetic process"/>
    <property type="evidence" value="ECO:0007669"/>
    <property type="project" value="UniProtKB-UniRule"/>
</dbReference>
<feature type="transmembrane region" description="Helical" evidence="9">
    <location>
        <begin position="52"/>
        <end position="74"/>
    </location>
</feature>
<evidence type="ECO:0000256" key="9">
    <source>
        <dbReference type="HAMAP-Rule" id="MF_00024"/>
    </source>
</evidence>
<keyword evidence="4 9" id="KW-1003">Cell membrane</keyword>
<evidence type="ECO:0000256" key="8">
    <source>
        <dbReference type="ARBA" id="ARBA00023136"/>
    </source>
</evidence>
<feature type="transmembrane region" description="Helical" evidence="9">
    <location>
        <begin position="292"/>
        <end position="315"/>
    </location>
</feature>
<organism evidence="10">
    <name type="scientific">Fundidesulfovibrio putealis</name>
    <dbReference type="NCBI Taxonomy" id="270496"/>
    <lineage>
        <taxon>Bacteria</taxon>
        <taxon>Pseudomonadati</taxon>
        <taxon>Thermodesulfobacteriota</taxon>
        <taxon>Desulfovibrionia</taxon>
        <taxon>Desulfovibrionales</taxon>
        <taxon>Desulfovibrionaceae</taxon>
        <taxon>Fundidesulfovibrio</taxon>
    </lineage>
</organism>
<dbReference type="GO" id="GO:0015420">
    <property type="term" value="F:ABC-type vitamin B12 transporter activity"/>
    <property type="evidence" value="ECO:0007669"/>
    <property type="project" value="UniProtKB-UniRule"/>
</dbReference>
<comment type="caution">
    <text evidence="10">The sequence shown here is derived from an EMBL/GenBank/DDBJ whole genome shotgun (WGS) entry which is preliminary data.</text>
</comment>
<evidence type="ECO:0000256" key="4">
    <source>
        <dbReference type="ARBA" id="ARBA00022475"/>
    </source>
</evidence>
<proteinExistence type="inferred from homology"/>
<dbReference type="GO" id="GO:0048472">
    <property type="term" value="F:threonine-phosphate decarboxylase activity"/>
    <property type="evidence" value="ECO:0007669"/>
    <property type="project" value="InterPro"/>
</dbReference>
<comment type="subcellular location">
    <subcellularLocation>
        <location evidence="1 9">Cell membrane</location>
        <topology evidence="1 9">Multi-pass membrane protein</topology>
    </subcellularLocation>
</comment>
<feature type="transmembrane region" description="Helical" evidence="9">
    <location>
        <begin position="208"/>
        <end position="228"/>
    </location>
</feature>
<comment type="caution">
    <text evidence="9">Lacks conserved residue(s) required for the propagation of feature annotation.</text>
</comment>
<protein>
    <recommendedName>
        <fullName evidence="9">Cobalamin biosynthesis protein CobD</fullName>
    </recommendedName>
</protein>
<name>A0A7C4AHF6_9BACT</name>
<comment type="function">
    <text evidence="9">Converts cobyric acid to cobinamide by the addition of aminopropanol on the F carboxylic group.</text>
</comment>
<evidence type="ECO:0000256" key="6">
    <source>
        <dbReference type="ARBA" id="ARBA00022692"/>
    </source>
</evidence>
<comment type="pathway">
    <text evidence="2 9">Cofactor biosynthesis; adenosylcobalamin biosynthesis.</text>
</comment>
<dbReference type="NCBIfam" id="TIGR00380">
    <property type="entry name" value="cobal_cbiB"/>
    <property type="match status" value="1"/>
</dbReference>
<dbReference type="InterPro" id="IPR004485">
    <property type="entry name" value="Cobalamin_biosynth_CobD/CbiB"/>
</dbReference>
<reference evidence="10" key="1">
    <citation type="journal article" date="2020" name="mSystems">
        <title>Genome- and Community-Level Interaction Insights into Carbon Utilization and Element Cycling Functions of Hydrothermarchaeota in Hydrothermal Sediment.</title>
        <authorList>
            <person name="Zhou Z."/>
            <person name="Liu Y."/>
            <person name="Xu W."/>
            <person name="Pan J."/>
            <person name="Luo Z.H."/>
            <person name="Li M."/>
        </authorList>
    </citation>
    <scope>NUCLEOTIDE SEQUENCE [LARGE SCALE GENOMIC DNA]</scope>
    <source>
        <strain evidence="10">SpSt-413</strain>
    </source>
</reference>
<dbReference type="AlphaFoldDB" id="A0A7C4AHF6"/>
<comment type="similarity">
    <text evidence="3 9">Belongs to the CobD/CbiB family.</text>
</comment>
<dbReference type="UniPathway" id="UPA00148"/>
<evidence type="ECO:0000256" key="2">
    <source>
        <dbReference type="ARBA" id="ARBA00004953"/>
    </source>
</evidence>
<feature type="transmembrane region" description="Helical" evidence="9">
    <location>
        <begin position="148"/>
        <end position="170"/>
    </location>
</feature>
<dbReference type="PANTHER" id="PTHR34308:SF1">
    <property type="entry name" value="COBALAMIN BIOSYNTHESIS PROTEIN CBIB"/>
    <property type="match status" value="1"/>
</dbReference>
<keyword evidence="5 9" id="KW-0169">Cobalamin biosynthesis</keyword>